<dbReference type="InterPro" id="IPR006513">
    <property type="entry name" value="YtfJ_HI0045"/>
</dbReference>
<feature type="signal peptide" evidence="1">
    <location>
        <begin position="1"/>
        <end position="21"/>
    </location>
</feature>
<keyword evidence="3" id="KW-1185">Reference proteome</keyword>
<reference evidence="2" key="1">
    <citation type="submission" date="2021-07" db="EMBL/GenBank/DDBJ databases">
        <title>Zhongshania sp. CAU 1632 isolated from seawater.</title>
        <authorList>
            <person name="Kim W."/>
        </authorList>
    </citation>
    <scope>NUCLEOTIDE SEQUENCE</scope>
    <source>
        <strain evidence="2">CAU 1632</strain>
    </source>
</reference>
<evidence type="ECO:0000256" key="1">
    <source>
        <dbReference type="SAM" id="SignalP"/>
    </source>
</evidence>
<proteinExistence type="predicted"/>
<sequence>MISFKNIVLSLSLVTSTALCNAIEIGGTLPDFSVPTKGELIIDGSKIQHKPWSTQQITEGTPALVFHVAARMSSDAIIAPLKERLNAKDYEPGSFQSISVINLNDALWGTAGFVGSELEKNKREHPKAILVADDKGSGIAAWELQKGTVAFILVDSKGVIRYLKQGKLTQSDIDTIITMLDEEIAKSKS</sequence>
<feature type="chain" id="PRO_5045403781" evidence="1">
    <location>
        <begin position="22"/>
        <end position="189"/>
    </location>
</feature>
<protein>
    <submittedName>
        <fullName evidence="2">YtfJ family protein</fullName>
    </submittedName>
</protein>
<comment type="caution">
    <text evidence="2">The sequence shown here is derived from an EMBL/GenBank/DDBJ whole genome shotgun (WGS) entry which is preliminary data.</text>
</comment>
<gene>
    <name evidence="2" type="ORF">KXJ70_01330</name>
</gene>
<dbReference type="Proteomes" id="UP001166291">
    <property type="component" value="Unassembled WGS sequence"/>
</dbReference>
<dbReference type="Pfam" id="PF09695">
    <property type="entry name" value="YtfJ_HI0045"/>
    <property type="match status" value="1"/>
</dbReference>
<keyword evidence="1" id="KW-0732">Signal</keyword>
<dbReference type="EMBL" id="JAHWDQ010000001">
    <property type="protein sequence ID" value="MBW2939400.1"/>
    <property type="molecule type" value="Genomic_DNA"/>
</dbReference>
<accession>A0ABS6VNP5</accession>
<dbReference type="RefSeq" id="WP_219041660.1">
    <property type="nucleotide sequence ID" value="NZ_JAHWDQ010000001.1"/>
</dbReference>
<organism evidence="2 3">
    <name type="scientific">Zhongshania aquimaris</name>
    <dbReference type="NCBI Taxonomy" id="2857107"/>
    <lineage>
        <taxon>Bacteria</taxon>
        <taxon>Pseudomonadati</taxon>
        <taxon>Pseudomonadota</taxon>
        <taxon>Gammaproteobacteria</taxon>
        <taxon>Cellvibrionales</taxon>
        <taxon>Spongiibacteraceae</taxon>
        <taxon>Zhongshania</taxon>
    </lineage>
</organism>
<name>A0ABS6VNP5_9GAMM</name>
<evidence type="ECO:0000313" key="3">
    <source>
        <dbReference type="Proteomes" id="UP001166291"/>
    </source>
</evidence>
<evidence type="ECO:0000313" key="2">
    <source>
        <dbReference type="EMBL" id="MBW2939400.1"/>
    </source>
</evidence>